<gene>
    <name evidence="16" type="ORF">Vbra_16016</name>
</gene>
<dbReference type="PhylomeDB" id="A0A0G4FRG7"/>
<dbReference type="GO" id="GO:0098703">
    <property type="term" value="P:calcium ion import across plasma membrane"/>
    <property type="evidence" value="ECO:0007669"/>
    <property type="project" value="TreeGrafter"/>
</dbReference>
<proteinExistence type="predicted"/>
<dbReference type="AlphaFoldDB" id="A0A0G4FRG7"/>
<evidence type="ECO:0000256" key="7">
    <source>
        <dbReference type="ARBA" id="ARBA00022837"/>
    </source>
</evidence>
<feature type="transmembrane region" description="Helical" evidence="14">
    <location>
        <begin position="562"/>
        <end position="583"/>
    </location>
</feature>
<dbReference type="OrthoDB" id="19174at2759"/>
<evidence type="ECO:0000259" key="15">
    <source>
        <dbReference type="Pfam" id="PF00520"/>
    </source>
</evidence>
<feature type="transmembrane region" description="Helical" evidence="14">
    <location>
        <begin position="711"/>
        <end position="734"/>
    </location>
</feature>
<evidence type="ECO:0000256" key="5">
    <source>
        <dbReference type="ARBA" id="ARBA00022692"/>
    </source>
</evidence>
<evidence type="ECO:0000256" key="4">
    <source>
        <dbReference type="ARBA" id="ARBA00022568"/>
    </source>
</evidence>
<feature type="transmembrane region" description="Helical" evidence="14">
    <location>
        <begin position="498"/>
        <end position="515"/>
    </location>
</feature>
<evidence type="ECO:0000256" key="14">
    <source>
        <dbReference type="SAM" id="Phobius"/>
    </source>
</evidence>
<keyword evidence="2" id="KW-0813">Transport</keyword>
<dbReference type="PROSITE" id="PS50088">
    <property type="entry name" value="ANK_REPEAT"/>
    <property type="match status" value="2"/>
</dbReference>
<dbReference type="InterPro" id="IPR002110">
    <property type="entry name" value="Ankyrin_rpt"/>
</dbReference>
<feature type="transmembrane region" description="Helical" evidence="14">
    <location>
        <begin position="428"/>
        <end position="446"/>
    </location>
</feature>
<keyword evidence="4" id="KW-0109">Calcium transport</keyword>
<evidence type="ECO:0000256" key="13">
    <source>
        <dbReference type="SAM" id="MobiDB-lite"/>
    </source>
</evidence>
<keyword evidence="7" id="KW-0106">Calcium</keyword>
<reference evidence="16 17" key="1">
    <citation type="submission" date="2014-11" db="EMBL/GenBank/DDBJ databases">
        <authorList>
            <person name="Zhu J."/>
            <person name="Qi W."/>
            <person name="Song R."/>
        </authorList>
    </citation>
    <scope>NUCLEOTIDE SEQUENCE [LARGE SCALE GENOMIC DNA]</scope>
</reference>
<evidence type="ECO:0000256" key="3">
    <source>
        <dbReference type="ARBA" id="ARBA00022475"/>
    </source>
</evidence>
<organism evidence="16 17">
    <name type="scientific">Vitrella brassicaformis (strain CCMP3155)</name>
    <dbReference type="NCBI Taxonomy" id="1169540"/>
    <lineage>
        <taxon>Eukaryota</taxon>
        <taxon>Sar</taxon>
        <taxon>Alveolata</taxon>
        <taxon>Colpodellida</taxon>
        <taxon>Vitrellaceae</taxon>
        <taxon>Vitrella</taxon>
    </lineage>
</organism>
<feature type="domain" description="Ion transport" evidence="15">
    <location>
        <begin position="457"/>
        <end position="645"/>
    </location>
</feature>
<keyword evidence="6" id="KW-0677">Repeat</keyword>
<evidence type="ECO:0000256" key="6">
    <source>
        <dbReference type="ARBA" id="ARBA00022737"/>
    </source>
</evidence>
<dbReference type="Pfam" id="PF00023">
    <property type="entry name" value="Ank"/>
    <property type="match status" value="1"/>
</dbReference>
<dbReference type="VEuPathDB" id="CryptoDB:Vbra_16016"/>
<evidence type="ECO:0000256" key="1">
    <source>
        <dbReference type="ARBA" id="ARBA00004651"/>
    </source>
</evidence>
<feature type="region of interest" description="Disordered" evidence="13">
    <location>
        <begin position="1"/>
        <end position="31"/>
    </location>
</feature>
<dbReference type="InParanoid" id="A0A0G4FRG7"/>
<feature type="region of interest" description="Disordered" evidence="13">
    <location>
        <begin position="805"/>
        <end position="826"/>
    </location>
</feature>
<feature type="transmembrane region" description="Helical" evidence="14">
    <location>
        <begin position="666"/>
        <end position="691"/>
    </location>
</feature>
<accession>A0A0G4FRG7</accession>
<feature type="transmembrane region" description="Helical" evidence="14">
    <location>
        <begin position="624"/>
        <end position="645"/>
    </location>
</feature>
<dbReference type="InterPro" id="IPR005821">
    <property type="entry name" value="Ion_trans_dom"/>
</dbReference>
<dbReference type="Pfam" id="PF12796">
    <property type="entry name" value="Ank_2"/>
    <property type="match status" value="1"/>
</dbReference>
<dbReference type="GO" id="GO:0005886">
    <property type="term" value="C:plasma membrane"/>
    <property type="evidence" value="ECO:0007669"/>
    <property type="project" value="UniProtKB-SubCell"/>
</dbReference>
<dbReference type="PROSITE" id="PS50297">
    <property type="entry name" value="ANK_REP_REGION"/>
    <property type="match status" value="2"/>
</dbReference>
<dbReference type="EMBL" id="CDMY01000485">
    <property type="protein sequence ID" value="CEM16844.1"/>
    <property type="molecule type" value="Genomic_DNA"/>
</dbReference>
<keyword evidence="9" id="KW-0406">Ion transport</keyword>
<evidence type="ECO:0000256" key="9">
    <source>
        <dbReference type="ARBA" id="ARBA00023065"/>
    </source>
</evidence>
<keyword evidence="8 14" id="KW-1133">Transmembrane helix</keyword>
<protein>
    <recommendedName>
        <fullName evidence="15">Ion transport domain-containing protein</fullName>
    </recommendedName>
</protein>
<evidence type="ECO:0000256" key="12">
    <source>
        <dbReference type="PROSITE-ProRule" id="PRU00023"/>
    </source>
</evidence>
<evidence type="ECO:0000313" key="16">
    <source>
        <dbReference type="EMBL" id="CEM16844.1"/>
    </source>
</evidence>
<evidence type="ECO:0000256" key="2">
    <source>
        <dbReference type="ARBA" id="ARBA00022448"/>
    </source>
</evidence>
<feature type="repeat" description="ANK" evidence="12">
    <location>
        <begin position="192"/>
        <end position="216"/>
    </location>
</feature>
<dbReference type="STRING" id="1169540.A0A0G4FRG7"/>
<feature type="repeat" description="ANK" evidence="12">
    <location>
        <begin position="227"/>
        <end position="249"/>
    </location>
</feature>
<dbReference type="SMART" id="SM00248">
    <property type="entry name" value="ANK"/>
    <property type="match status" value="3"/>
</dbReference>
<keyword evidence="11" id="KW-0407">Ion channel</keyword>
<dbReference type="InterPro" id="IPR036770">
    <property type="entry name" value="Ankyrin_rpt-contain_sf"/>
</dbReference>
<dbReference type="SUPFAM" id="SSF81324">
    <property type="entry name" value="Voltage-gated potassium channels"/>
    <property type="match status" value="1"/>
</dbReference>
<name>A0A0G4FRG7_VITBC</name>
<keyword evidence="12" id="KW-0040">ANK repeat</keyword>
<keyword evidence="3" id="KW-1003">Cell membrane</keyword>
<sequence>MWGLLRTQRSPRVQGQEGDSVRDGHSRPSGVDEACYIQLPRVDEGDAAAQQAIHHTQTDHPKMASASSEHIPLLLDDGQGLMEPQLPDVSDDITKAPRRFEQVPLVGAPAADNWYPTDALRRSIKKAIKESDAEGLRKALAGLSPEQTEKALTTGGWYGSAIHYAAGECRDVAVFEVLLHSRRHLLNLKNPNGQTPLHRAVQTGSVGVVEKFVEWGGKHMLEARADFGWTPLHTAAQEGHVDVVEVMLRVDPQLLKIKNEGKTPFDLALKGKKLILVAAMAVVAGDVAVKLVEGGAKMEDVDAKDLKEMVPFTKGFLKDRSDSPGPDRLRLCAFFRKMMQTGQKDSLTDDLGAIADRQEALTTNFCSDTRMRDFEESLKGRETEWFALLESAEPLTVVTQANCISLVAKHWHPPVGVGGIRLSPRDIFISRVLSMLLMVAFVLLHIESIRGDSGMIMAGLWPAVWLWGAVLTGGGFNLQEAFQGIRLKAAYWADSWNVIDMSSSLAIAAFIAVHFRGYSAEAEVSSGIVIALLFALRLLQTASLQPTVGSLILAIVRMFSDISIFLCLYVYILLVFAGVFTVLSSDEDHQYFGSFPKATLTLFFAGQGDFNEALTNAIESHDTLGAVLLFTYVILSSIILVPVFVSEPLRYLASLISEQRREQSALCRIAFWSMKVVYVTVDGLLLIVAFTPVATYKMLEDILRAIGKGDYVVVLCHVLCLPLLILLTPANLLCHYAQWGLLFSFDATKTDSAETADERRKARESYKDRIDKWIEAADHHDSGVPDVMGALRQFKAEIQPVVQQMDKRQTEMDKRQTERQDARHRQMEKRLTEMEVGMEALIREIKAKIK</sequence>
<evidence type="ECO:0000256" key="10">
    <source>
        <dbReference type="ARBA" id="ARBA00023136"/>
    </source>
</evidence>
<feature type="transmembrane region" description="Helical" evidence="14">
    <location>
        <begin position="458"/>
        <end position="478"/>
    </location>
</feature>
<evidence type="ECO:0000313" key="17">
    <source>
        <dbReference type="Proteomes" id="UP000041254"/>
    </source>
</evidence>
<dbReference type="PANTHER" id="PTHR10582">
    <property type="entry name" value="TRANSIENT RECEPTOR POTENTIAL ION CHANNEL PROTEIN"/>
    <property type="match status" value="1"/>
</dbReference>
<dbReference type="InterPro" id="IPR024862">
    <property type="entry name" value="TRPV"/>
</dbReference>
<keyword evidence="5 14" id="KW-0812">Transmembrane</keyword>
<dbReference type="GO" id="GO:0005216">
    <property type="term" value="F:monoatomic ion channel activity"/>
    <property type="evidence" value="ECO:0007669"/>
    <property type="project" value="InterPro"/>
</dbReference>
<dbReference type="Gene3D" id="1.10.287.70">
    <property type="match status" value="1"/>
</dbReference>
<feature type="transmembrane region" description="Helical" evidence="14">
    <location>
        <begin position="527"/>
        <end position="555"/>
    </location>
</feature>
<comment type="subcellular location">
    <subcellularLocation>
        <location evidence="1">Cell membrane</location>
        <topology evidence="1">Multi-pass membrane protein</topology>
    </subcellularLocation>
</comment>
<dbReference type="PANTHER" id="PTHR10582:SF2">
    <property type="entry name" value="INACTIVE"/>
    <property type="match status" value="1"/>
</dbReference>
<dbReference type="Pfam" id="PF00520">
    <property type="entry name" value="Ion_trans"/>
    <property type="match status" value="1"/>
</dbReference>
<dbReference type="Proteomes" id="UP000041254">
    <property type="component" value="Unassembled WGS sequence"/>
</dbReference>
<evidence type="ECO:0000256" key="8">
    <source>
        <dbReference type="ARBA" id="ARBA00022989"/>
    </source>
</evidence>
<dbReference type="SUPFAM" id="SSF48403">
    <property type="entry name" value="Ankyrin repeat"/>
    <property type="match status" value="1"/>
</dbReference>
<keyword evidence="10 14" id="KW-0472">Membrane</keyword>
<evidence type="ECO:0000256" key="11">
    <source>
        <dbReference type="ARBA" id="ARBA00023303"/>
    </source>
</evidence>
<keyword evidence="17" id="KW-1185">Reference proteome</keyword>
<dbReference type="Gene3D" id="1.25.40.20">
    <property type="entry name" value="Ankyrin repeat-containing domain"/>
    <property type="match status" value="1"/>
</dbReference>